<dbReference type="AlphaFoldDB" id="X0Y7Q9"/>
<reference evidence="1" key="1">
    <citation type="journal article" date="2014" name="Front. Microbiol.">
        <title>High frequency of phylogenetically diverse reductive dehalogenase-homologous genes in deep subseafloor sedimentary metagenomes.</title>
        <authorList>
            <person name="Kawai M."/>
            <person name="Futagami T."/>
            <person name="Toyoda A."/>
            <person name="Takaki Y."/>
            <person name="Nishi S."/>
            <person name="Hori S."/>
            <person name="Arai W."/>
            <person name="Tsubouchi T."/>
            <person name="Morono Y."/>
            <person name="Uchiyama I."/>
            <person name="Ito T."/>
            <person name="Fujiyama A."/>
            <person name="Inagaki F."/>
            <person name="Takami H."/>
        </authorList>
    </citation>
    <scope>NUCLEOTIDE SEQUENCE</scope>
    <source>
        <strain evidence="1">Expedition CK06-06</strain>
    </source>
</reference>
<accession>X0Y7Q9</accession>
<evidence type="ECO:0008006" key="2">
    <source>
        <dbReference type="Google" id="ProtNLM"/>
    </source>
</evidence>
<comment type="caution">
    <text evidence="1">The sequence shown here is derived from an EMBL/GenBank/DDBJ whole genome shotgun (WGS) entry which is preliminary data.</text>
</comment>
<dbReference type="EMBL" id="BARS01055342">
    <property type="protein sequence ID" value="GAG44753.1"/>
    <property type="molecule type" value="Genomic_DNA"/>
</dbReference>
<proteinExistence type="predicted"/>
<feature type="non-terminal residue" evidence="1">
    <location>
        <position position="1"/>
    </location>
</feature>
<evidence type="ECO:0000313" key="1">
    <source>
        <dbReference type="EMBL" id="GAG44753.1"/>
    </source>
</evidence>
<feature type="non-terminal residue" evidence="1">
    <location>
        <position position="205"/>
    </location>
</feature>
<name>X0Y7Q9_9ZZZZ</name>
<protein>
    <recommendedName>
        <fullName evidence="2">Calcineurin-like phosphoesterase domain-containing protein</fullName>
    </recommendedName>
</protein>
<sequence length="205" mass="22759">VEDRVEEAKAEIGQMILDMADHAPPYEPVERAASLGGDSDDPILFEVAIFDPHIGMLSWGKEVGEAQDTDIAVNDFVAAGRHLLSFARLYNTERILIPLGNDLGHVNSYLPGGKGAVTRMGTPQDVDGRTARIFTSIRRACVSLIDEARLVAPVDVILVEGNHDPDEMFKLGEVLYAWYRNDPEVTITYSPRKRKFYNYGACTFM</sequence>
<gene>
    <name evidence="1" type="ORF">S01H1_81728</name>
</gene>
<organism evidence="1">
    <name type="scientific">marine sediment metagenome</name>
    <dbReference type="NCBI Taxonomy" id="412755"/>
    <lineage>
        <taxon>unclassified sequences</taxon>
        <taxon>metagenomes</taxon>
        <taxon>ecological metagenomes</taxon>
    </lineage>
</organism>